<dbReference type="InterPro" id="IPR018203">
    <property type="entry name" value="GDP_dissociation_inhibitor"/>
</dbReference>
<accession>A0A4V1Q4V1</accession>
<comment type="caution">
    <text evidence="3">The sequence shown here is derived from an EMBL/GenBank/DDBJ whole genome shotgun (WGS) entry which is preliminary data.</text>
</comment>
<name>A0A4V1Q4V1_9AGAR</name>
<dbReference type="GO" id="GO:0005829">
    <property type="term" value="C:cytosol"/>
    <property type="evidence" value="ECO:0007669"/>
    <property type="project" value="TreeGrafter"/>
</dbReference>
<dbReference type="InterPro" id="IPR036188">
    <property type="entry name" value="FAD/NAD-bd_sf"/>
</dbReference>
<reference evidence="3 4" key="1">
    <citation type="submission" date="2019-01" db="EMBL/GenBank/DDBJ databases">
        <title>Draft genome sequence of Psathyrella aberdarensis IHI B618.</title>
        <authorList>
            <person name="Buettner E."/>
            <person name="Kellner H."/>
        </authorList>
    </citation>
    <scope>NUCLEOTIDE SEQUENCE [LARGE SCALE GENOMIC DNA]</scope>
    <source>
        <strain evidence="3 4">IHI B618</strain>
    </source>
</reference>
<dbReference type="PANTHER" id="PTHR11787">
    <property type="entry name" value="RAB GDP-DISSOCIATION INHIBITOR"/>
    <property type="match status" value="1"/>
</dbReference>
<dbReference type="Gene3D" id="1.10.405.10">
    <property type="entry name" value="Guanine Nucleotide Dissociation Inhibitor, domain 1"/>
    <property type="match status" value="1"/>
</dbReference>
<sequence>MANDDENFFDAIVVGTGLTESILAAALSKAKYKVAHIDPNPYYGGNEASLSQDEFVKWGEQVSNGLHPAFSSHSGDSQVLPYSRQYSICLRPSIIPSLGPLITGLIASGVAKYSGFKLLNSVSIYAPDGTVKSVPGSKDAIFKSKDISLIEKRRLMRFLTFASGDFEDKPEIQGKEEQSFPEYLKSAYQLSDATVVVIAYALAHCHRFHTSFIAAPALLPALSREIWSFSIPPAVNGAVYVLGRPILSTAFHTPTSDEAQSEPYIEMKLDDFPEVLKSRVLISSKVNKPPGTPVLPLEVSLPTDAFQTSFVSKVARCVAILDKALSFHNTETTADPDSPPSAKDSLDSTVLIFPPASLPGGSQTNAGTVLINGEASLSTPKQRWIVYIMLPLTSPESESNVEALLRPYLDAALRLTGEPEAAPVQPLSTSFFFENQTPDQGSSSSAPQDTPRHFLIPPLAYSTFPELPDSAAKIAEIVFHQAIRSLRALKGEASTEEEEVDFWPPMEPEEEDSDDE</sequence>
<proteinExistence type="inferred from homology"/>
<dbReference type="GO" id="GO:0005634">
    <property type="term" value="C:nucleus"/>
    <property type="evidence" value="ECO:0007669"/>
    <property type="project" value="TreeGrafter"/>
</dbReference>
<gene>
    <name evidence="3" type="ORF">EST38_g2475</name>
</gene>
<dbReference type="Proteomes" id="UP000290288">
    <property type="component" value="Unassembled WGS sequence"/>
</dbReference>
<dbReference type="PANTHER" id="PTHR11787:SF4">
    <property type="entry name" value="CHM, RAB ESCORT PROTEIN 1"/>
    <property type="match status" value="1"/>
</dbReference>
<dbReference type="GO" id="GO:0016192">
    <property type="term" value="P:vesicle-mediated transport"/>
    <property type="evidence" value="ECO:0007669"/>
    <property type="project" value="TreeGrafter"/>
</dbReference>
<evidence type="ECO:0000313" key="3">
    <source>
        <dbReference type="EMBL" id="RXW23368.1"/>
    </source>
</evidence>
<evidence type="ECO:0000256" key="2">
    <source>
        <dbReference type="SAM" id="MobiDB-lite"/>
    </source>
</evidence>
<keyword evidence="4" id="KW-1185">Reference proteome</keyword>
<feature type="compositionally biased region" description="Acidic residues" evidence="2">
    <location>
        <begin position="494"/>
        <end position="516"/>
    </location>
</feature>
<dbReference type="SUPFAM" id="SSF51905">
    <property type="entry name" value="FAD/NAD(P)-binding domain"/>
    <property type="match status" value="1"/>
</dbReference>
<feature type="region of interest" description="Disordered" evidence="2">
    <location>
        <begin position="490"/>
        <end position="516"/>
    </location>
</feature>
<dbReference type="OrthoDB" id="9446342at2759"/>
<dbReference type="AlphaFoldDB" id="A0A4V1Q4V1"/>
<dbReference type="GO" id="GO:0005968">
    <property type="term" value="C:Rab-protein geranylgeranyltransferase complex"/>
    <property type="evidence" value="ECO:0007669"/>
    <property type="project" value="TreeGrafter"/>
</dbReference>
<dbReference type="GO" id="GO:0007264">
    <property type="term" value="P:small GTPase-mediated signal transduction"/>
    <property type="evidence" value="ECO:0007669"/>
    <property type="project" value="InterPro"/>
</dbReference>
<feature type="compositionally biased region" description="Polar residues" evidence="2">
    <location>
        <begin position="432"/>
        <end position="448"/>
    </location>
</feature>
<comment type="similarity">
    <text evidence="1">Belongs to the Rab GDI family.</text>
</comment>
<dbReference type="EMBL" id="SDEE01000044">
    <property type="protein sequence ID" value="RXW23368.1"/>
    <property type="molecule type" value="Genomic_DNA"/>
</dbReference>
<organism evidence="3 4">
    <name type="scientific">Candolleomyces aberdarensis</name>
    <dbReference type="NCBI Taxonomy" id="2316362"/>
    <lineage>
        <taxon>Eukaryota</taxon>
        <taxon>Fungi</taxon>
        <taxon>Dikarya</taxon>
        <taxon>Basidiomycota</taxon>
        <taxon>Agaricomycotina</taxon>
        <taxon>Agaricomycetes</taxon>
        <taxon>Agaricomycetidae</taxon>
        <taxon>Agaricales</taxon>
        <taxon>Agaricineae</taxon>
        <taxon>Psathyrellaceae</taxon>
        <taxon>Candolleomyces</taxon>
    </lineage>
</organism>
<protein>
    <recommendedName>
        <fullName evidence="5">Rab proteins geranylgeranyltransferase</fullName>
    </recommendedName>
</protein>
<feature type="region of interest" description="Disordered" evidence="2">
    <location>
        <begin position="432"/>
        <end position="452"/>
    </location>
</feature>
<dbReference type="STRING" id="2316362.A0A4V1Q4V1"/>
<dbReference type="Gene3D" id="3.50.50.60">
    <property type="entry name" value="FAD/NAD(P)-binding domain"/>
    <property type="match status" value="1"/>
</dbReference>
<dbReference type="GO" id="GO:0005092">
    <property type="term" value="F:GDP-dissociation inhibitor activity"/>
    <property type="evidence" value="ECO:0007669"/>
    <property type="project" value="InterPro"/>
</dbReference>
<dbReference type="Gene3D" id="3.30.519.10">
    <property type="entry name" value="Guanine Nucleotide Dissociation Inhibitor, domain 2"/>
    <property type="match status" value="1"/>
</dbReference>
<dbReference type="Pfam" id="PF00996">
    <property type="entry name" value="GDI"/>
    <property type="match status" value="1"/>
</dbReference>
<evidence type="ECO:0008006" key="5">
    <source>
        <dbReference type="Google" id="ProtNLM"/>
    </source>
</evidence>
<evidence type="ECO:0000313" key="4">
    <source>
        <dbReference type="Proteomes" id="UP000290288"/>
    </source>
</evidence>
<dbReference type="PRINTS" id="PR00891">
    <property type="entry name" value="RABGDIREP"/>
</dbReference>
<evidence type="ECO:0000256" key="1">
    <source>
        <dbReference type="ARBA" id="ARBA00005593"/>
    </source>
</evidence>